<feature type="repeat" description="ANK" evidence="3">
    <location>
        <begin position="673"/>
        <end position="700"/>
    </location>
</feature>
<dbReference type="Pfam" id="PF07714">
    <property type="entry name" value="PK_Tyr_Ser-Thr"/>
    <property type="match status" value="2"/>
</dbReference>
<dbReference type="GO" id="GO:0005524">
    <property type="term" value="F:ATP binding"/>
    <property type="evidence" value="ECO:0007669"/>
    <property type="project" value="InterPro"/>
</dbReference>
<dbReference type="SMART" id="SM00248">
    <property type="entry name" value="ANK"/>
    <property type="match status" value="9"/>
</dbReference>
<evidence type="ECO:0000256" key="2">
    <source>
        <dbReference type="ARBA" id="ARBA00023043"/>
    </source>
</evidence>
<feature type="repeat" description="ANK" evidence="3">
    <location>
        <begin position="436"/>
        <end position="468"/>
    </location>
</feature>
<dbReference type="PRINTS" id="PR01415">
    <property type="entry name" value="ANKYRIN"/>
</dbReference>
<dbReference type="PROSITE" id="PS00108">
    <property type="entry name" value="PROTEIN_KINASE_ST"/>
    <property type="match status" value="1"/>
</dbReference>
<dbReference type="InterPro" id="IPR036770">
    <property type="entry name" value="Ankyrin_rpt-contain_sf"/>
</dbReference>
<evidence type="ECO:0000256" key="3">
    <source>
        <dbReference type="PROSITE-ProRule" id="PRU00023"/>
    </source>
</evidence>
<dbReference type="InterPro" id="IPR000719">
    <property type="entry name" value="Prot_kinase_dom"/>
</dbReference>
<feature type="repeat" description="ANK" evidence="3">
    <location>
        <begin position="724"/>
        <end position="744"/>
    </location>
</feature>
<dbReference type="EMBL" id="JNBS01000439">
    <property type="protein sequence ID" value="OQS05612.1"/>
    <property type="molecule type" value="Genomic_DNA"/>
</dbReference>
<feature type="domain" description="Protein kinase" evidence="4">
    <location>
        <begin position="79"/>
        <end position="356"/>
    </location>
</feature>
<dbReference type="SUPFAM" id="SSF56112">
    <property type="entry name" value="Protein kinase-like (PK-like)"/>
    <property type="match status" value="2"/>
</dbReference>
<dbReference type="Gene3D" id="1.25.40.20">
    <property type="entry name" value="Ankyrin repeat-containing domain"/>
    <property type="match status" value="5"/>
</dbReference>
<dbReference type="Pfam" id="PF12796">
    <property type="entry name" value="Ank_2"/>
    <property type="match status" value="2"/>
</dbReference>
<dbReference type="InterPro" id="IPR050745">
    <property type="entry name" value="Multifunctional_regulatory"/>
</dbReference>
<dbReference type="STRING" id="74557.A0A1W0A5Q2"/>
<dbReference type="Gene3D" id="1.10.510.10">
    <property type="entry name" value="Transferase(Phosphotransferase) domain 1"/>
    <property type="match status" value="2"/>
</dbReference>
<feature type="repeat" description="ANK" evidence="3">
    <location>
        <begin position="535"/>
        <end position="567"/>
    </location>
</feature>
<feature type="repeat" description="ANK" evidence="3">
    <location>
        <begin position="403"/>
        <end position="435"/>
    </location>
</feature>
<accession>A0A1W0A5Q2</accession>
<keyword evidence="2 3" id="KW-0040">ANK repeat</keyword>
<feature type="repeat" description="ANK" evidence="3">
    <location>
        <begin position="568"/>
        <end position="600"/>
    </location>
</feature>
<dbReference type="AlphaFoldDB" id="A0A1W0A5Q2"/>
<name>A0A1W0A5Q2_9STRA</name>
<gene>
    <name evidence="5" type="ORF">THRCLA_02287</name>
</gene>
<dbReference type="GO" id="GO:0004672">
    <property type="term" value="F:protein kinase activity"/>
    <property type="evidence" value="ECO:0007669"/>
    <property type="project" value="InterPro"/>
</dbReference>
<dbReference type="Proteomes" id="UP000243217">
    <property type="component" value="Unassembled WGS sequence"/>
</dbReference>
<keyword evidence="1" id="KW-0677">Repeat</keyword>
<dbReference type="Pfam" id="PF00023">
    <property type="entry name" value="Ank"/>
    <property type="match status" value="3"/>
</dbReference>
<dbReference type="OrthoDB" id="43922at2759"/>
<dbReference type="InterPro" id="IPR001245">
    <property type="entry name" value="Ser-Thr/Tyr_kinase_cat_dom"/>
</dbReference>
<organism evidence="5 6">
    <name type="scientific">Thraustotheca clavata</name>
    <dbReference type="NCBI Taxonomy" id="74557"/>
    <lineage>
        <taxon>Eukaryota</taxon>
        <taxon>Sar</taxon>
        <taxon>Stramenopiles</taxon>
        <taxon>Oomycota</taxon>
        <taxon>Saprolegniomycetes</taxon>
        <taxon>Saprolegniales</taxon>
        <taxon>Achlyaceae</taxon>
        <taxon>Thraustotheca</taxon>
    </lineage>
</organism>
<keyword evidence="6" id="KW-1185">Reference proteome</keyword>
<sequence>MEAKLNEQDEQGRADVTAVLLQAKADFNISANVRSHFNFKLNLVFSMARHHLIIALQKDYFDIAPLLSVEADKTPDETFDAVKTGDENKLSSLLQGFNDPNIIDTSNETPLMLSIKLCNRQFANIIYGAFSKPPEQQIDLGQLEIYIRNVYELYHINKLCICHSPYVLELLGVSTHNFNETKLILTFMDGGDLRSYLDKKLNDEATLSNYTSLEIAWVIHHNSCIHWDLKSQNVLLSTTHYIKIADMGLTCDIATPMTVLADDDRYGFPLDIYPFGVILTELDTFSKPYCNLPNLSPLTILTRVRDGSLRLSWSPNCAAWYKTLVEKCLQTKDLWRWKLFKPYKVKSETMKEHHKLKIQQIHSSLQLQYEVSPPQNHLVHVNADKKDHCDNVKCADINRKNNDGSTPLHIAVLNGHYNIVQLLITKGAEINAVDKDEMTPLHYAAWCNESEIVTLLLSFVAKINATDNAGRSPLHLAIEENNTNIASQLIEKGANIKESDQDGNTPLHLAARSNCIEIVKLLISKEVDINQTNNLGRSSLHLAAEMNYEDIATVLISEGANINQTDNEGRTALHIALEEGHNEVASYLICKKADIHQADKDSKTPLLIAAEQCNEIAVELLISKGANVNQADESETINGHKAIILMLLQANADLSKTDAAGDTPLMVALDDDEGSTPLHLATYYGLNDIVSLLILKGANIIKLTIDIVSLLLSFGANINATDKRGQSPLHLAIEEDNKNIVSMLEEESNIHEKDKVNSHSLMLMEIVQLKTMKSALEEAPMELCLSPYLLRLLGVCKQNLNEPDLVLTFMGGGDLRSYLYKKLNNKATITNYTSMERAWVIANSLADIHRNLKIQNALLSTKHYTKIADMGLTRDIATMMTAS</sequence>
<feature type="repeat" description="ANK" evidence="3">
    <location>
        <begin position="601"/>
        <end position="633"/>
    </location>
</feature>
<evidence type="ECO:0000256" key="1">
    <source>
        <dbReference type="ARBA" id="ARBA00022737"/>
    </source>
</evidence>
<proteinExistence type="predicted"/>
<dbReference type="PANTHER" id="PTHR24189">
    <property type="entry name" value="MYOTROPHIN"/>
    <property type="match status" value="1"/>
</dbReference>
<evidence type="ECO:0000259" key="4">
    <source>
        <dbReference type="PROSITE" id="PS50011"/>
    </source>
</evidence>
<dbReference type="SMART" id="SM00220">
    <property type="entry name" value="S_TKc"/>
    <property type="match status" value="1"/>
</dbReference>
<feature type="repeat" description="ANK" evidence="3">
    <location>
        <begin position="502"/>
        <end position="534"/>
    </location>
</feature>
<feature type="domain" description="Protein kinase" evidence="4">
    <location>
        <begin position="708"/>
        <end position="883"/>
    </location>
</feature>
<dbReference type="PROSITE" id="PS50011">
    <property type="entry name" value="PROTEIN_KINASE_DOM"/>
    <property type="match status" value="2"/>
</dbReference>
<dbReference type="PROSITE" id="PS50088">
    <property type="entry name" value="ANK_REPEAT"/>
    <property type="match status" value="9"/>
</dbReference>
<protein>
    <submittedName>
        <fullName evidence="5">Ankyrin repeat protein</fullName>
    </submittedName>
</protein>
<dbReference type="SUPFAM" id="SSF48403">
    <property type="entry name" value="Ankyrin repeat"/>
    <property type="match status" value="1"/>
</dbReference>
<dbReference type="PANTHER" id="PTHR24189:SF50">
    <property type="entry name" value="ANKYRIN REPEAT AND SOCS BOX PROTEIN 2"/>
    <property type="match status" value="1"/>
</dbReference>
<dbReference type="InterPro" id="IPR002110">
    <property type="entry name" value="Ankyrin_rpt"/>
</dbReference>
<dbReference type="Pfam" id="PF13637">
    <property type="entry name" value="Ank_4"/>
    <property type="match status" value="1"/>
</dbReference>
<evidence type="ECO:0000313" key="5">
    <source>
        <dbReference type="EMBL" id="OQS05612.1"/>
    </source>
</evidence>
<feature type="repeat" description="ANK" evidence="3">
    <location>
        <begin position="469"/>
        <end position="501"/>
    </location>
</feature>
<dbReference type="PROSITE" id="PS50297">
    <property type="entry name" value="ANK_REP_REGION"/>
    <property type="match status" value="9"/>
</dbReference>
<dbReference type="InterPro" id="IPR011009">
    <property type="entry name" value="Kinase-like_dom_sf"/>
</dbReference>
<evidence type="ECO:0000313" key="6">
    <source>
        <dbReference type="Proteomes" id="UP000243217"/>
    </source>
</evidence>
<reference evidence="5 6" key="1">
    <citation type="journal article" date="2014" name="Genome Biol. Evol.">
        <title>The secreted proteins of Achlya hypogyna and Thraustotheca clavata identify the ancestral oomycete secretome and reveal gene acquisitions by horizontal gene transfer.</title>
        <authorList>
            <person name="Misner I."/>
            <person name="Blouin N."/>
            <person name="Leonard G."/>
            <person name="Richards T.A."/>
            <person name="Lane C.E."/>
        </authorList>
    </citation>
    <scope>NUCLEOTIDE SEQUENCE [LARGE SCALE GENOMIC DNA]</scope>
    <source>
        <strain evidence="5 6">ATCC 34112</strain>
    </source>
</reference>
<comment type="caution">
    <text evidence="5">The sequence shown here is derived from an EMBL/GenBank/DDBJ whole genome shotgun (WGS) entry which is preliminary data.</text>
</comment>
<dbReference type="InterPro" id="IPR008271">
    <property type="entry name" value="Ser/Thr_kinase_AS"/>
</dbReference>